<evidence type="ECO:0000259" key="2">
    <source>
        <dbReference type="Pfam" id="PF24758"/>
    </source>
</evidence>
<dbReference type="InterPro" id="IPR052448">
    <property type="entry name" value="DnaJ_C16_autophagy_reg"/>
</dbReference>
<feature type="transmembrane region" description="Helical" evidence="1">
    <location>
        <begin position="139"/>
        <end position="158"/>
    </location>
</feature>
<dbReference type="AlphaFoldDB" id="A0A2I0AV76"/>
<dbReference type="PANTHER" id="PTHR44303:SF2">
    <property type="entry name" value="DNAJ HOMOLOG SUBFAMILY C MEMBER 16"/>
    <property type="match status" value="1"/>
</dbReference>
<sequence length="668" mass="73967">MSIGALQESNAPVILMLVSPFAGDRCFLGIKVENGESEMTLRRSSLFSYSPSHGECDNFGDDSNCADNVVGFEGCEGLDFSSFGDDRMDTLSTDNYDSPFAILLTTSQTSPCRAQPALPSAHVAGLSAALAHVIYPDRLLLSILYWFVAASILIISFGRFSGERWFFIASVLIFKISFARFSGECVVVFISLYISLSSLSLSVRFCSCYEDNFEKGFPSQTNQGSSKKKYEGMITLLEQLVDFLSPFVQELWLEEQSLLIALLNPPTIFLKATHNSDRSSSHNSCTEGLKKLTIASTVLQCCWAVFPVRKRLGKTLQSSPILDEILLGDLNLTLPPCILGFKLLTSLELSGPFNLGHSAVMGCGGSALRRLKLVGIFLEEEDVIERILSHCNHLESLWTEDCSCYGSSGVGLRIHHQRLSRLCLHGPVGYQVMLDINAPNLEVLDLWLPCYCKALGLSIRVHQVPKLKALAIGVCGFRVCEAPFYDLKSAFQTISANASSHHFHLEGNIYQVRYAFELLTNPIWKRDYDLFALDEHLSVLNDITKQYSGENYSKINLPLLDATSSGGKDLAFNVLTPEEFGSVLGGSKPLLIQVYSNGSYCCASFINNWKRIAGLLDGVADTGMVELGNIKLTTFFAERYSLKHPIFRNDRLNFLQCYDPVISFHSKP</sequence>
<dbReference type="Proteomes" id="UP000236161">
    <property type="component" value="Unassembled WGS sequence"/>
</dbReference>
<name>A0A2I0AV76_9ASPA</name>
<dbReference type="Pfam" id="PF24758">
    <property type="entry name" value="LRR_At5g56370"/>
    <property type="match status" value="1"/>
</dbReference>
<gene>
    <name evidence="3" type="ORF">AXF42_Ash016479</name>
</gene>
<keyword evidence="1" id="KW-0812">Transmembrane</keyword>
<organism evidence="3 4">
    <name type="scientific">Apostasia shenzhenica</name>
    <dbReference type="NCBI Taxonomy" id="1088818"/>
    <lineage>
        <taxon>Eukaryota</taxon>
        <taxon>Viridiplantae</taxon>
        <taxon>Streptophyta</taxon>
        <taxon>Embryophyta</taxon>
        <taxon>Tracheophyta</taxon>
        <taxon>Spermatophyta</taxon>
        <taxon>Magnoliopsida</taxon>
        <taxon>Liliopsida</taxon>
        <taxon>Asparagales</taxon>
        <taxon>Orchidaceae</taxon>
        <taxon>Apostasioideae</taxon>
        <taxon>Apostasia</taxon>
    </lineage>
</organism>
<feature type="transmembrane region" description="Helical" evidence="1">
    <location>
        <begin position="165"/>
        <end position="194"/>
    </location>
</feature>
<reference evidence="3 4" key="1">
    <citation type="journal article" date="2017" name="Nature">
        <title>The Apostasia genome and the evolution of orchids.</title>
        <authorList>
            <person name="Zhang G.Q."/>
            <person name="Liu K.W."/>
            <person name="Li Z."/>
            <person name="Lohaus R."/>
            <person name="Hsiao Y.Y."/>
            <person name="Niu S.C."/>
            <person name="Wang J.Y."/>
            <person name="Lin Y.C."/>
            <person name="Xu Q."/>
            <person name="Chen L.J."/>
            <person name="Yoshida K."/>
            <person name="Fujiwara S."/>
            <person name="Wang Z.W."/>
            <person name="Zhang Y.Q."/>
            <person name="Mitsuda N."/>
            <person name="Wang M."/>
            <person name="Liu G.H."/>
            <person name="Pecoraro L."/>
            <person name="Huang H.X."/>
            <person name="Xiao X.J."/>
            <person name="Lin M."/>
            <person name="Wu X.Y."/>
            <person name="Wu W.L."/>
            <person name="Chen Y.Y."/>
            <person name="Chang S.B."/>
            <person name="Sakamoto S."/>
            <person name="Ohme-Takagi M."/>
            <person name="Yagi M."/>
            <person name="Zeng S.J."/>
            <person name="Shen C.Y."/>
            <person name="Yeh C.M."/>
            <person name="Luo Y.B."/>
            <person name="Tsai W.C."/>
            <person name="Van de Peer Y."/>
            <person name="Liu Z.J."/>
        </authorList>
    </citation>
    <scope>NUCLEOTIDE SEQUENCE [LARGE SCALE GENOMIC DNA]</scope>
    <source>
        <strain evidence="4">cv. Shenzhen</strain>
        <tissue evidence="3">Stem</tissue>
    </source>
</reference>
<dbReference type="STRING" id="1088818.A0A2I0AV76"/>
<evidence type="ECO:0000256" key="1">
    <source>
        <dbReference type="SAM" id="Phobius"/>
    </source>
</evidence>
<proteinExistence type="predicted"/>
<dbReference type="Gene3D" id="3.80.10.10">
    <property type="entry name" value="Ribonuclease Inhibitor"/>
    <property type="match status" value="1"/>
</dbReference>
<evidence type="ECO:0000313" key="3">
    <source>
        <dbReference type="EMBL" id="PKA59455.1"/>
    </source>
</evidence>
<feature type="domain" description="F-box/LRR-repeat protein 15/At3g58940/PEG3-like LRR" evidence="2">
    <location>
        <begin position="330"/>
        <end position="472"/>
    </location>
</feature>
<dbReference type="InterPro" id="IPR032675">
    <property type="entry name" value="LRR_dom_sf"/>
</dbReference>
<keyword evidence="1" id="KW-1133">Transmembrane helix</keyword>
<dbReference type="PANTHER" id="PTHR44303">
    <property type="entry name" value="DNAJ HOMOLOG SUBFAMILY C MEMBER 16"/>
    <property type="match status" value="1"/>
</dbReference>
<keyword evidence="1" id="KW-0472">Membrane</keyword>
<evidence type="ECO:0000313" key="4">
    <source>
        <dbReference type="Proteomes" id="UP000236161"/>
    </source>
</evidence>
<accession>A0A2I0AV76</accession>
<dbReference type="SUPFAM" id="SSF52047">
    <property type="entry name" value="RNI-like"/>
    <property type="match status" value="1"/>
</dbReference>
<protein>
    <recommendedName>
        <fullName evidence="2">F-box/LRR-repeat protein 15/At3g58940/PEG3-like LRR domain-containing protein</fullName>
    </recommendedName>
</protein>
<dbReference type="EMBL" id="KZ451948">
    <property type="protein sequence ID" value="PKA59455.1"/>
    <property type="molecule type" value="Genomic_DNA"/>
</dbReference>
<keyword evidence="4" id="KW-1185">Reference proteome</keyword>
<dbReference type="InterPro" id="IPR055411">
    <property type="entry name" value="LRR_FXL15/At3g58940/PEG3-like"/>
</dbReference>
<dbReference type="OrthoDB" id="767702at2759"/>